<name>D1C307_SPHTD</name>
<dbReference type="RefSeq" id="WP_012871671.1">
    <property type="nucleotide sequence ID" value="NC_013523.1"/>
</dbReference>
<dbReference type="SUPFAM" id="SSF46955">
    <property type="entry name" value="Putative DNA-binding domain"/>
    <property type="match status" value="1"/>
</dbReference>
<dbReference type="EMBL" id="CP001823">
    <property type="protein sequence ID" value="ACZ38624.1"/>
    <property type="molecule type" value="Genomic_DNA"/>
</dbReference>
<organism evidence="1 2">
    <name type="scientific">Sphaerobacter thermophilus (strain ATCC 49802 / DSM 20745 / KCCM 41009 / NCIMB 13125 / S 6022)</name>
    <dbReference type="NCBI Taxonomy" id="479434"/>
    <lineage>
        <taxon>Bacteria</taxon>
        <taxon>Pseudomonadati</taxon>
        <taxon>Thermomicrobiota</taxon>
        <taxon>Thermomicrobia</taxon>
        <taxon>Sphaerobacterales</taxon>
        <taxon>Sphaerobacterineae</taxon>
        <taxon>Sphaerobacteraceae</taxon>
        <taxon>Sphaerobacter</taxon>
    </lineage>
</organism>
<dbReference type="AlphaFoldDB" id="D1C307"/>
<evidence type="ECO:0000313" key="2">
    <source>
        <dbReference type="Proteomes" id="UP000002027"/>
    </source>
</evidence>
<dbReference type="STRING" id="479434.Sthe_1189"/>
<dbReference type="InterPro" id="IPR009061">
    <property type="entry name" value="DNA-bd_dom_put_sf"/>
</dbReference>
<proteinExistence type="predicted"/>
<keyword evidence="2" id="KW-1185">Reference proteome</keyword>
<gene>
    <name evidence="1" type="ordered locus">Sthe_1189</name>
</gene>
<protein>
    <recommendedName>
        <fullName evidence="3">Helix-turn-helix domain-containing protein</fullName>
    </recommendedName>
</protein>
<dbReference type="InParanoid" id="D1C307"/>
<accession>D1C307</accession>
<dbReference type="HOGENOM" id="CLU_1531593_0_0_0"/>
<reference evidence="1 2" key="2">
    <citation type="journal article" date="2010" name="Stand. Genomic Sci.">
        <title>Complete genome sequence of Desulfohalobium retbaense type strain (HR(100)).</title>
        <authorList>
            <person name="Spring S."/>
            <person name="Nolan M."/>
            <person name="Lapidus A."/>
            <person name="Glavina Del Rio T."/>
            <person name="Copeland A."/>
            <person name="Tice H."/>
            <person name="Cheng J.F."/>
            <person name="Lucas S."/>
            <person name="Land M."/>
            <person name="Chen F."/>
            <person name="Bruce D."/>
            <person name="Goodwin L."/>
            <person name="Pitluck S."/>
            <person name="Ivanova N."/>
            <person name="Mavromatis K."/>
            <person name="Mikhailova N."/>
            <person name="Pati A."/>
            <person name="Chen A."/>
            <person name="Palaniappan K."/>
            <person name="Hauser L."/>
            <person name="Chang Y.J."/>
            <person name="Jeffries C.D."/>
            <person name="Munk C."/>
            <person name="Kiss H."/>
            <person name="Chain P."/>
            <person name="Han C."/>
            <person name="Brettin T."/>
            <person name="Detter J.C."/>
            <person name="Schuler E."/>
            <person name="Goker M."/>
            <person name="Rohde M."/>
            <person name="Bristow J."/>
            <person name="Eisen J.A."/>
            <person name="Markowitz V."/>
            <person name="Hugenholtz P."/>
            <person name="Kyrpides N.C."/>
            <person name="Klenk H.P."/>
        </authorList>
    </citation>
    <scope>NUCLEOTIDE SEQUENCE [LARGE SCALE GENOMIC DNA]</scope>
    <source>
        <strain evidence="2">ATCC 49802 / DSM 20745 / S 6022</strain>
    </source>
</reference>
<evidence type="ECO:0008006" key="3">
    <source>
        <dbReference type="Google" id="ProtNLM"/>
    </source>
</evidence>
<dbReference type="Proteomes" id="UP000002027">
    <property type="component" value="Chromosome 1"/>
</dbReference>
<dbReference type="eggNOG" id="ENOG5032IQE">
    <property type="taxonomic scope" value="Bacteria"/>
</dbReference>
<evidence type="ECO:0000313" key="1">
    <source>
        <dbReference type="EMBL" id="ACZ38624.1"/>
    </source>
</evidence>
<dbReference type="OrthoDB" id="158903at2"/>
<dbReference type="KEGG" id="sti:Sthe_1189"/>
<reference evidence="2" key="1">
    <citation type="submission" date="2009-11" db="EMBL/GenBank/DDBJ databases">
        <title>The complete chromosome 1 of Sphaerobacter thermophilus DSM 20745.</title>
        <authorList>
            <person name="Lucas S."/>
            <person name="Copeland A."/>
            <person name="Lapidus A."/>
            <person name="Glavina del Rio T."/>
            <person name="Dalin E."/>
            <person name="Tice H."/>
            <person name="Bruce D."/>
            <person name="Goodwin L."/>
            <person name="Pitluck S."/>
            <person name="Kyrpides N."/>
            <person name="Mavromatis K."/>
            <person name="Ivanova N."/>
            <person name="Mikhailova N."/>
            <person name="LaButti K.M."/>
            <person name="Clum A."/>
            <person name="Sun H.I."/>
            <person name="Brettin T."/>
            <person name="Detter J.C."/>
            <person name="Han C."/>
            <person name="Larimer F."/>
            <person name="Land M."/>
            <person name="Hauser L."/>
            <person name="Markowitz V."/>
            <person name="Cheng J.F."/>
            <person name="Hugenholtz P."/>
            <person name="Woyke T."/>
            <person name="Wu D."/>
            <person name="Steenblock K."/>
            <person name="Schneider S."/>
            <person name="Pukall R."/>
            <person name="Goeker M."/>
            <person name="Klenk H.P."/>
            <person name="Eisen J.A."/>
        </authorList>
    </citation>
    <scope>NUCLEOTIDE SEQUENCE [LARGE SCALE GENOMIC DNA]</scope>
    <source>
        <strain evidence="2">ATCC 49802 / DSM 20745 / S 6022</strain>
    </source>
</reference>
<sequence>MDEALDFQETIDKWLRVVYSNQYRLMSRLYPQAIQPLTIEQLREGPLGQDLARLAALARGEVREAKERVLEAIDSVLQILFWPPAAEDYTVPRSFWETDLGRMISMAKFRAYEPTELVSIGSAAQQLGVTRPTIYRWMDDRTLGYVRDEMSGRTFVVRADVENLRRSMETMGSEA</sequence>